<dbReference type="KEGG" id="tsin:OXH18_09735"/>
<comment type="similarity">
    <text evidence="1 4">Belongs to the 1-acyl-sn-glycerol-3-phosphate acyltransferase family.</text>
</comment>
<gene>
    <name evidence="6" type="ORF">OXH18_09735</name>
</gene>
<dbReference type="Pfam" id="PF01553">
    <property type="entry name" value="Acyltransferase"/>
    <property type="match status" value="1"/>
</dbReference>
<dbReference type="GO" id="GO:0006654">
    <property type="term" value="P:phosphatidic acid biosynthetic process"/>
    <property type="evidence" value="ECO:0007669"/>
    <property type="project" value="TreeGrafter"/>
</dbReference>
<dbReference type="NCBIfam" id="TIGR00530">
    <property type="entry name" value="AGP_acyltrn"/>
    <property type="match status" value="1"/>
</dbReference>
<dbReference type="GO" id="GO:0016020">
    <property type="term" value="C:membrane"/>
    <property type="evidence" value="ECO:0007669"/>
    <property type="project" value="InterPro"/>
</dbReference>
<organism evidence="6 7">
    <name type="scientific">Thermocoleostomius sinensis A174</name>
    <dbReference type="NCBI Taxonomy" id="2016057"/>
    <lineage>
        <taxon>Bacteria</taxon>
        <taxon>Bacillati</taxon>
        <taxon>Cyanobacteriota</taxon>
        <taxon>Cyanophyceae</taxon>
        <taxon>Oculatellales</taxon>
        <taxon>Oculatellaceae</taxon>
        <taxon>Thermocoleostomius</taxon>
    </lineage>
</organism>
<evidence type="ECO:0000256" key="3">
    <source>
        <dbReference type="ARBA" id="ARBA00023315"/>
    </source>
</evidence>
<comment type="domain">
    <text evidence="4">The HXXXXD motif is essential for acyltransferase activity and may constitute the binding site for the phosphate moiety of the glycerol-3-phosphate.</text>
</comment>
<dbReference type="PANTHER" id="PTHR10434:SF11">
    <property type="entry name" value="1-ACYL-SN-GLYCEROL-3-PHOSPHATE ACYLTRANSFERASE"/>
    <property type="match status" value="1"/>
</dbReference>
<evidence type="ECO:0000256" key="2">
    <source>
        <dbReference type="ARBA" id="ARBA00022679"/>
    </source>
</evidence>
<dbReference type="Proteomes" id="UP001163152">
    <property type="component" value="Chromosome"/>
</dbReference>
<keyword evidence="7" id="KW-1185">Reference proteome</keyword>
<evidence type="ECO:0000259" key="5">
    <source>
        <dbReference type="SMART" id="SM00563"/>
    </source>
</evidence>
<dbReference type="PANTHER" id="PTHR10434">
    <property type="entry name" value="1-ACYL-SN-GLYCEROL-3-PHOSPHATE ACYLTRANSFERASE"/>
    <property type="match status" value="1"/>
</dbReference>
<dbReference type="SUPFAM" id="SSF69593">
    <property type="entry name" value="Glycerol-3-phosphate (1)-acyltransferase"/>
    <property type="match status" value="1"/>
</dbReference>
<dbReference type="SMART" id="SM00563">
    <property type="entry name" value="PlsC"/>
    <property type="match status" value="1"/>
</dbReference>
<sequence>MSRDSQYSIDRQREPAISLALYHLFKWSVVSPMLHTYFRGRIYGADHVPPTGPLIVVANHASDFDPPIVSNCVRRPVSYMAKEELFNVPGLGRAIRLYGAYPVKRGSADRSAIRAALAQLSNGWAVGVFLEGTRTADARIHHPKLGAAMIAAKVQAPLLPVSLWGTQAIIAKGSKLPRPVPVTVRIGEPIAPPKSGDRAELEAITQQCVDMIHAMHDLGR</sequence>
<proteinExistence type="inferred from homology"/>
<keyword evidence="3 4" id="KW-0012">Acyltransferase</keyword>
<keyword evidence="4" id="KW-0443">Lipid metabolism</keyword>
<evidence type="ECO:0000313" key="6">
    <source>
        <dbReference type="EMBL" id="WAL62247.1"/>
    </source>
</evidence>
<keyword evidence="4" id="KW-1208">Phospholipid metabolism</keyword>
<reference evidence="6" key="1">
    <citation type="submission" date="2022-12" db="EMBL/GenBank/DDBJ databases">
        <title>Polyphasic identification of a Novel Hot-Spring Cyanobacterium Ocullathermofonsia sinensis gen nov. sp. nov. and Genomic Insights on its Adaptations to the Thermal Habitat.</title>
        <authorList>
            <person name="Daroch M."/>
            <person name="Tang J."/>
            <person name="Jiang Y."/>
        </authorList>
    </citation>
    <scope>NUCLEOTIDE SEQUENCE</scope>
    <source>
        <strain evidence="6">PKUAC-SCTA174</strain>
    </source>
</reference>
<evidence type="ECO:0000313" key="7">
    <source>
        <dbReference type="Proteomes" id="UP001163152"/>
    </source>
</evidence>
<name>A0A9E8ZIC8_9CYAN</name>
<dbReference type="EMBL" id="CP113797">
    <property type="protein sequence ID" value="WAL62247.1"/>
    <property type="molecule type" value="Genomic_DNA"/>
</dbReference>
<dbReference type="CDD" id="cd07989">
    <property type="entry name" value="LPLAT_AGPAT-like"/>
    <property type="match status" value="1"/>
</dbReference>
<accession>A0A9E8ZIC8</accession>
<dbReference type="InterPro" id="IPR004552">
    <property type="entry name" value="AGP_acyltrans"/>
</dbReference>
<protein>
    <recommendedName>
        <fullName evidence="4">1-acyl-sn-glycerol-3-phosphate acyltransferase</fullName>
        <ecNumber evidence="4">2.3.1.51</ecNumber>
    </recommendedName>
</protein>
<evidence type="ECO:0000256" key="4">
    <source>
        <dbReference type="RuleBase" id="RU361267"/>
    </source>
</evidence>
<dbReference type="GO" id="GO:0003841">
    <property type="term" value="F:1-acylglycerol-3-phosphate O-acyltransferase activity"/>
    <property type="evidence" value="ECO:0007669"/>
    <property type="project" value="UniProtKB-UniRule"/>
</dbReference>
<keyword evidence="4" id="KW-0594">Phospholipid biosynthesis</keyword>
<keyword evidence="2 4" id="KW-0808">Transferase</keyword>
<feature type="domain" description="Phospholipid/glycerol acyltransferase" evidence="5">
    <location>
        <begin position="54"/>
        <end position="166"/>
    </location>
</feature>
<dbReference type="EC" id="2.3.1.51" evidence="4"/>
<dbReference type="AlphaFoldDB" id="A0A9E8ZIC8"/>
<dbReference type="InterPro" id="IPR002123">
    <property type="entry name" value="Plipid/glycerol_acylTrfase"/>
</dbReference>
<evidence type="ECO:0000256" key="1">
    <source>
        <dbReference type="ARBA" id="ARBA00008655"/>
    </source>
</evidence>
<keyword evidence="4" id="KW-0444">Lipid biosynthesis</keyword>
<comment type="catalytic activity">
    <reaction evidence="4">
        <text>a 1-acyl-sn-glycero-3-phosphate + an acyl-CoA = a 1,2-diacyl-sn-glycero-3-phosphate + CoA</text>
        <dbReference type="Rhea" id="RHEA:19709"/>
        <dbReference type="ChEBI" id="CHEBI:57287"/>
        <dbReference type="ChEBI" id="CHEBI:57970"/>
        <dbReference type="ChEBI" id="CHEBI:58342"/>
        <dbReference type="ChEBI" id="CHEBI:58608"/>
        <dbReference type="EC" id="2.3.1.51"/>
    </reaction>
</comment>